<organism evidence="5 6">
    <name type="scientific">Ustilago bromivora</name>
    <dbReference type="NCBI Taxonomy" id="307758"/>
    <lineage>
        <taxon>Eukaryota</taxon>
        <taxon>Fungi</taxon>
        <taxon>Dikarya</taxon>
        <taxon>Basidiomycota</taxon>
        <taxon>Ustilaginomycotina</taxon>
        <taxon>Ustilaginomycetes</taxon>
        <taxon>Ustilaginales</taxon>
        <taxon>Ustilaginaceae</taxon>
        <taxon>Ustilago</taxon>
    </lineage>
</organism>
<dbReference type="GO" id="GO:0046872">
    <property type="term" value="F:metal ion binding"/>
    <property type="evidence" value="ECO:0007669"/>
    <property type="project" value="UniProtKB-KW"/>
</dbReference>
<dbReference type="EMBL" id="LT558127">
    <property type="protein sequence ID" value="SAM83768.1"/>
    <property type="molecule type" value="Genomic_DNA"/>
</dbReference>
<evidence type="ECO:0000259" key="4">
    <source>
        <dbReference type="Pfam" id="PF13359"/>
    </source>
</evidence>
<feature type="region of interest" description="Disordered" evidence="3">
    <location>
        <begin position="118"/>
        <end position="152"/>
    </location>
</feature>
<dbReference type="Pfam" id="PF13359">
    <property type="entry name" value="DDE_Tnp_4"/>
    <property type="match status" value="1"/>
</dbReference>
<gene>
    <name evidence="5" type="ORF">UBRO_20206</name>
</gene>
<keyword evidence="2" id="KW-0479">Metal-binding</keyword>
<accession>A0A1K0G7S4</accession>
<evidence type="ECO:0000313" key="5">
    <source>
        <dbReference type="EMBL" id="SAM83768.1"/>
    </source>
</evidence>
<comment type="cofactor">
    <cofactor evidence="1">
        <name>a divalent metal cation</name>
        <dbReference type="ChEBI" id="CHEBI:60240"/>
    </cofactor>
</comment>
<name>A0A1K0G7S4_9BASI</name>
<evidence type="ECO:0000256" key="3">
    <source>
        <dbReference type="SAM" id="MobiDB-lite"/>
    </source>
</evidence>
<dbReference type="AlphaFoldDB" id="A0A1K0G7S4"/>
<evidence type="ECO:0000256" key="2">
    <source>
        <dbReference type="ARBA" id="ARBA00022723"/>
    </source>
</evidence>
<evidence type="ECO:0000256" key="1">
    <source>
        <dbReference type="ARBA" id="ARBA00001968"/>
    </source>
</evidence>
<sequence>MIPVHGLSSYGPSSSCASGPITFIWVDGGYGHSAFTVGPFSHIAAEKSRNLCFFNHSLSRVQVQVEHAIAYLKNRFQCLKGYKGNMYHVKDGPDMVAELLCPSFSKEVVDNVVETLSTNPTQSGDMQSQQQANQVQYEEEHAGGHNHMLQAPREDGRGLQCNVGMGPVVQATLPIVNTFTSLAPVHCHT</sequence>
<reference evidence="6" key="1">
    <citation type="submission" date="2016-04" db="EMBL/GenBank/DDBJ databases">
        <authorList>
            <person name="Guldener U."/>
            <person name="Guldener U."/>
        </authorList>
    </citation>
    <scope>NUCLEOTIDE SEQUENCE [LARGE SCALE GENOMIC DNA]</scope>
    <source>
        <strain evidence="6">UB2112</strain>
    </source>
</reference>
<proteinExistence type="predicted"/>
<protein>
    <recommendedName>
        <fullName evidence="4">DDE Tnp4 domain-containing protein</fullName>
    </recommendedName>
</protein>
<dbReference type="Proteomes" id="UP000179920">
    <property type="component" value="Chromosome XI"/>
</dbReference>
<dbReference type="InterPro" id="IPR027806">
    <property type="entry name" value="HARBI1_dom"/>
</dbReference>
<feature type="domain" description="DDE Tnp4" evidence="4">
    <location>
        <begin position="22"/>
        <end position="82"/>
    </location>
</feature>
<evidence type="ECO:0000313" key="6">
    <source>
        <dbReference type="Proteomes" id="UP000179920"/>
    </source>
</evidence>
<feature type="compositionally biased region" description="Polar residues" evidence="3">
    <location>
        <begin position="118"/>
        <end position="136"/>
    </location>
</feature>